<protein>
    <submittedName>
        <fullName evidence="1">Uncharacterized protein</fullName>
    </submittedName>
</protein>
<dbReference type="AlphaFoldDB" id="A0A164JW26"/>
<dbReference type="Proteomes" id="UP000076512">
    <property type="component" value="Unassembled WGS sequence"/>
</dbReference>
<sequence length="94" mass="9608">MSSYHEAKAFEALSTLPREIGILTELEISSAATAHALLALVGKLGELVEQQRAANVLAAIGSGALDSADGLAHARAFIAAQFGTGDGDGRAAFR</sequence>
<comment type="caution">
    <text evidence="1">The sequence shown here is derived from an EMBL/GenBank/DDBJ whole genome shotgun (WGS) entry which is preliminary data.</text>
</comment>
<reference evidence="1 2" key="1">
    <citation type="submission" date="2016-04" db="EMBL/GenBank/DDBJ databases">
        <authorList>
            <person name="Evans L.H."/>
            <person name="Alamgir A."/>
            <person name="Owens N."/>
            <person name="Weber N.D."/>
            <person name="Virtaneva K."/>
            <person name="Barbian K."/>
            <person name="Babar A."/>
            <person name="Rosenke K."/>
        </authorList>
    </citation>
    <scope>NUCLEOTIDE SEQUENCE [LARGE SCALE GENOMIC DNA]</scope>
    <source>
        <strain evidence="1 2">IFM 0406</strain>
    </source>
</reference>
<dbReference type="STRING" id="455432.AWN90_40180"/>
<accession>A0A164JW26</accession>
<evidence type="ECO:0000313" key="1">
    <source>
        <dbReference type="EMBL" id="KZM70777.1"/>
    </source>
</evidence>
<keyword evidence="2" id="KW-1185">Reference proteome</keyword>
<dbReference type="RefSeq" id="WP_067594366.1">
    <property type="nucleotide sequence ID" value="NZ_JABMCZ010000003.1"/>
</dbReference>
<gene>
    <name evidence="1" type="ORF">AWN90_40180</name>
</gene>
<name>A0A164JW26_9NOCA</name>
<dbReference type="EMBL" id="LWGR01000013">
    <property type="protein sequence ID" value="KZM70777.1"/>
    <property type="molecule type" value="Genomic_DNA"/>
</dbReference>
<organism evidence="1 2">
    <name type="scientific">Nocardia terpenica</name>
    <dbReference type="NCBI Taxonomy" id="455432"/>
    <lineage>
        <taxon>Bacteria</taxon>
        <taxon>Bacillati</taxon>
        <taxon>Actinomycetota</taxon>
        <taxon>Actinomycetes</taxon>
        <taxon>Mycobacteriales</taxon>
        <taxon>Nocardiaceae</taxon>
        <taxon>Nocardia</taxon>
    </lineage>
</organism>
<proteinExistence type="predicted"/>
<evidence type="ECO:0000313" key="2">
    <source>
        <dbReference type="Proteomes" id="UP000076512"/>
    </source>
</evidence>